<keyword evidence="2" id="KW-0548">Nucleotidyltransferase</keyword>
<keyword evidence="2" id="KW-0255">Endonuclease</keyword>
<dbReference type="VEuPathDB" id="TriTrypDB:TcYC6_0085120"/>
<dbReference type="Gene3D" id="3.60.10.10">
    <property type="entry name" value="Endonuclease/exonuclease/phosphatase"/>
    <property type="match status" value="1"/>
</dbReference>
<keyword evidence="2" id="KW-0695">RNA-directed DNA polymerase</keyword>
<dbReference type="VEuPathDB" id="TriTrypDB:TCSYLVIO_000705"/>
<feature type="region of interest" description="Disordered" evidence="1">
    <location>
        <begin position="167"/>
        <end position="195"/>
    </location>
</feature>
<dbReference type="VEuPathDB" id="TriTrypDB:Tc_MARK_89"/>
<evidence type="ECO:0000313" key="3">
    <source>
        <dbReference type="Proteomes" id="UP000246078"/>
    </source>
</evidence>
<gene>
    <name evidence="2" type="ORF">C3747_34g225</name>
</gene>
<dbReference type="GO" id="GO:0004519">
    <property type="term" value="F:endonuclease activity"/>
    <property type="evidence" value="ECO:0007669"/>
    <property type="project" value="UniProtKB-KW"/>
</dbReference>
<dbReference type="VEuPathDB" id="TriTrypDB:Tc_MARK_6731"/>
<evidence type="ECO:0000256" key="1">
    <source>
        <dbReference type="SAM" id="MobiDB-lite"/>
    </source>
</evidence>
<dbReference type="InterPro" id="IPR036691">
    <property type="entry name" value="Endo/exonu/phosph_ase_sf"/>
</dbReference>
<evidence type="ECO:0000313" key="2">
    <source>
        <dbReference type="EMBL" id="PWV14723.1"/>
    </source>
</evidence>
<dbReference type="AlphaFoldDB" id="A0A2V2X3P0"/>
<name>A0A2V2X3P0_TRYCR</name>
<organism evidence="2 3">
    <name type="scientific">Trypanosoma cruzi</name>
    <dbReference type="NCBI Taxonomy" id="5693"/>
    <lineage>
        <taxon>Eukaryota</taxon>
        <taxon>Discoba</taxon>
        <taxon>Euglenozoa</taxon>
        <taxon>Kinetoplastea</taxon>
        <taxon>Metakinetoplastina</taxon>
        <taxon>Trypanosomatida</taxon>
        <taxon>Trypanosomatidae</taxon>
        <taxon>Trypanosoma</taxon>
        <taxon>Schizotrypanum</taxon>
    </lineage>
</organism>
<dbReference type="VEuPathDB" id="TriTrypDB:TCDM_12423"/>
<keyword evidence="2" id="KW-0378">Hydrolase</keyword>
<dbReference type="GO" id="GO:0003964">
    <property type="term" value="F:RNA-directed DNA polymerase activity"/>
    <property type="evidence" value="ECO:0007669"/>
    <property type="project" value="UniProtKB-KW"/>
</dbReference>
<protein>
    <submittedName>
        <fullName evidence="2">Putative Endonuclease-reverse transcriptase</fullName>
    </submittedName>
</protein>
<keyword evidence="2" id="KW-0540">Nuclease</keyword>
<feature type="region of interest" description="Disordered" evidence="1">
    <location>
        <begin position="1"/>
        <end position="22"/>
    </location>
</feature>
<dbReference type="VEuPathDB" id="TriTrypDB:TcBrA4_0070360"/>
<dbReference type="EMBL" id="PRFC01000034">
    <property type="protein sequence ID" value="PWV14723.1"/>
    <property type="molecule type" value="Genomic_DNA"/>
</dbReference>
<sequence>MPVVTARERRRRGCSAGRRPCDTHTPRRCARSALVPFCHGQASPRRRPCVVALIEVDVGGVPAALTGGGGPVPRSPLAGQRAAGGPTTLRAACVLPVSADASSVPRFPGTSQAAVSKGGATHRSERAAGCGYKMAQQRIQYTAGARGQDKRRVAKGQFKRIQREGPNHIPVTRGHASTKCADSSGDRSKWDSDDATDERVSLLPDFVGAYQRYTCRLRAVCDAQRQKLLRGGDIERSPSPIAALQMTVPSLTPAKLATITAQGADIIAIQETWKSSEQIASMHTGEYVLHAQSRIRKECVAAVLVRKNLRSKRMPLITPQRDSSLEVVVVQFALGQNRDLIVASTYMRPPPQPTQPLGGC</sequence>
<dbReference type="VEuPathDB" id="TriTrypDB:TcBrA4_0069210"/>
<dbReference type="VEuPathDB" id="TriTrypDB:TcG_04748"/>
<dbReference type="VEuPathDB" id="TriTrypDB:TcCL_NonESM10959"/>
<dbReference type="Proteomes" id="UP000246078">
    <property type="component" value="Unassembled WGS sequence"/>
</dbReference>
<dbReference type="SUPFAM" id="SSF56219">
    <property type="entry name" value="DNase I-like"/>
    <property type="match status" value="1"/>
</dbReference>
<keyword evidence="2" id="KW-0808">Transferase</keyword>
<proteinExistence type="predicted"/>
<accession>A0A2V2X3P0</accession>
<dbReference type="VEuPathDB" id="TriTrypDB:ECC02_012042"/>
<reference evidence="2 3" key="1">
    <citation type="journal article" date="2018" name="Microb. Genom.">
        <title>Expanding an expanded genome: long-read sequencing of Trypanosoma cruzi.</title>
        <authorList>
            <person name="Berna L."/>
            <person name="Rodriguez M."/>
            <person name="Chiribao M.L."/>
            <person name="Parodi-Talice A."/>
            <person name="Pita S."/>
            <person name="Rijo G."/>
            <person name="Alvarez-Valin F."/>
            <person name="Robello C."/>
        </authorList>
    </citation>
    <scope>NUCLEOTIDE SEQUENCE [LARGE SCALE GENOMIC DNA]</scope>
    <source>
        <strain evidence="2 3">TCC</strain>
    </source>
</reference>
<dbReference type="VEuPathDB" id="TriTrypDB:C3747_34g225"/>
<feature type="compositionally biased region" description="Basic and acidic residues" evidence="1">
    <location>
        <begin position="184"/>
        <end position="195"/>
    </location>
</feature>
<dbReference type="VEuPathDB" id="TriTrypDB:C4B63_69g70"/>
<comment type="caution">
    <text evidence="2">The sequence shown here is derived from an EMBL/GenBank/DDBJ whole genome shotgun (WGS) entry which is preliminary data.</text>
</comment>